<dbReference type="Gene3D" id="3.40.980.10">
    <property type="entry name" value="MoaB/Mog-like domain"/>
    <property type="match status" value="1"/>
</dbReference>
<proteinExistence type="inferred from homology"/>
<dbReference type="Pfam" id="PF02464">
    <property type="entry name" value="CinA"/>
    <property type="match status" value="1"/>
</dbReference>
<dbReference type="EMBL" id="CP027843">
    <property type="protein sequence ID" value="AVQ12226.1"/>
    <property type="molecule type" value="Genomic_DNA"/>
</dbReference>
<dbReference type="InterPro" id="IPR008136">
    <property type="entry name" value="CinA_C"/>
</dbReference>
<evidence type="ECO:0000256" key="1">
    <source>
        <dbReference type="HAMAP-Rule" id="MF_00226"/>
    </source>
</evidence>
<dbReference type="Proteomes" id="UP000033961">
    <property type="component" value="Chromosome I"/>
</dbReference>
<organism evidence="3 4">
    <name type="scientific">Leptospira santarosai</name>
    <dbReference type="NCBI Taxonomy" id="28183"/>
    <lineage>
        <taxon>Bacteria</taxon>
        <taxon>Pseudomonadati</taxon>
        <taxon>Spirochaetota</taxon>
        <taxon>Spirochaetia</taxon>
        <taxon>Leptospirales</taxon>
        <taxon>Leptospiraceae</taxon>
        <taxon>Leptospira</taxon>
    </lineage>
</organism>
<dbReference type="NCBIfam" id="TIGR00199">
    <property type="entry name" value="PncC_domain"/>
    <property type="match status" value="1"/>
</dbReference>
<reference evidence="3 4" key="1">
    <citation type="journal article" date="2015" name="Genome Announc.">
        <title>Draft Genome Sequences of Leptospira santarosai Strains U160, U164, and U233, Isolated from Asymptomatic Cattle.</title>
        <authorList>
            <person name="Kremer F.S."/>
            <person name="Eslabao M.R."/>
            <person name="Provisor M."/>
            <person name="Woloski R.D."/>
            <person name="Ramires O.V."/>
            <person name="Moreno L.Z."/>
            <person name="Moreno A.M."/>
            <person name="Hamond C."/>
            <person name="Lilenbaum W."/>
            <person name="Dellagostin O.A."/>
        </authorList>
    </citation>
    <scope>NUCLEOTIDE SEQUENCE [LARGE SCALE GENOMIC DNA]</scope>
    <source>
        <strain evidence="3 4">U160</strain>
    </source>
</reference>
<accession>A0A2P1QTJ6</accession>
<dbReference type="SMART" id="SM00852">
    <property type="entry name" value="MoCF_biosynth"/>
    <property type="match status" value="1"/>
</dbReference>
<dbReference type="InterPro" id="IPR036653">
    <property type="entry name" value="CinA-like_C"/>
</dbReference>
<dbReference type="PIRSF" id="PIRSF006728">
    <property type="entry name" value="CinA"/>
    <property type="match status" value="1"/>
</dbReference>
<evidence type="ECO:0000259" key="2">
    <source>
        <dbReference type="SMART" id="SM00852"/>
    </source>
</evidence>
<feature type="domain" description="MoaB/Mog" evidence="2">
    <location>
        <begin position="7"/>
        <end position="183"/>
    </location>
</feature>
<dbReference type="Pfam" id="PF00994">
    <property type="entry name" value="MoCF_biosynth"/>
    <property type="match status" value="1"/>
</dbReference>
<name>A0A2P1QTJ6_9LEPT</name>
<comment type="similarity">
    <text evidence="1">Belongs to the CinA family.</text>
</comment>
<dbReference type="InterPro" id="IPR008135">
    <property type="entry name" value="Competence-induced_CinA"/>
</dbReference>
<dbReference type="SUPFAM" id="SSF142433">
    <property type="entry name" value="CinA-like"/>
    <property type="match status" value="1"/>
</dbReference>
<dbReference type="InterPro" id="IPR001453">
    <property type="entry name" value="MoaB/Mog_dom"/>
</dbReference>
<dbReference type="HAMAP" id="MF_00226_B">
    <property type="entry name" value="CinA_B"/>
    <property type="match status" value="1"/>
</dbReference>
<dbReference type="PANTHER" id="PTHR13939:SF0">
    <property type="entry name" value="NMN AMIDOHYDROLASE-LIKE PROTEIN YFAY"/>
    <property type="match status" value="1"/>
</dbReference>
<protein>
    <recommendedName>
        <fullName evidence="1">CinA-like protein</fullName>
    </recommendedName>
</protein>
<evidence type="ECO:0000313" key="3">
    <source>
        <dbReference type="EMBL" id="AVQ12226.1"/>
    </source>
</evidence>
<evidence type="ECO:0000313" key="4">
    <source>
        <dbReference type="Proteomes" id="UP000033961"/>
    </source>
</evidence>
<dbReference type="InterPro" id="IPR050101">
    <property type="entry name" value="CinA"/>
</dbReference>
<sequence length="418" mass="45839">MASPKIVVLSTGSELTAGRSQDTNSSWIANELFGMGFAVSKFVVLPDDPVVISEELRTLTALATRETSILLVMTGGLGPTEDDYTLEVVCKIKGVTAEESPIAKRKMETFYRLRGRNFQEAMQTAVRQVSVPEGSFVLNNNVGIAPGFILSLAENVHLGCMPGVPGEMTEMFREEFAPWILKTYSPRELYSGFRFVWWMSESQFQKEFISKEKAIADGKVIWGVAAKRGYIRVSFQSDNRTLVDDLLQKLDTFYGVKSTSDVFEELPKMLIEKKITVGTAESCTGGLIAKTFTDVPGASAYFYGGIVSYDNGVKTGILGVKRNTLEEFGAVSGETAKEMAEGALDALGVDYSISVTGIAGPGGGTPEKKVGLVYFGIGRKDGETEVHEHYFPFPRSSFREFAAHTGIYLLYKRLKRSV</sequence>
<dbReference type="SUPFAM" id="SSF53218">
    <property type="entry name" value="Molybdenum cofactor biosynthesis proteins"/>
    <property type="match status" value="1"/>
</dbReference>
<dbReference type="AlphaFoldDB" id="A0A2P1QTJ6"/>
<dbReference type="PANTHER" id="PTHR13939">
    <property type="entry name" value="NICOTINAMIDE-NUCLEOTIDE AMIDOHYDROLASE PNCC"/>
    <property type="match status" value="1"/>
</dbReference>
<dbReference type="Gene3D" id="3.90.950.20">
    <property type="entry name" value="CinA-like"/>
    <property type="match status" value="1"/>
</dbReference>
<dbReference type="InterPro" id="IPR036425">
    <property type="entry name" value="MoaB/Mog-like_dom_sf"/>
</dbReference>
<dbReference type="CDD" id="cd00885">
    <property type="entry name" value="cinA"/>
    <property type="match status" value="1"/>
</dbReference>
<gene>
    <name evidence="3" type="ORF">XB16_1898</name>
</gene>